<accession>A0A9P6M1C9</accession>
<feature type="region of interest" description="Disordered" evidence="1">
    <location>
        <begin position="578"/>
        <end position="647"/>
    </location>
</feature>
<feature type="compositionally biased region" description="Polar residues" evidence="1">
    <location>
        <begin position="971"/>
        <end position="980"/>
    </location>
</feature>
<feature type="compositionally biased region" description="Polar residues" evidence="1">
    <location>
        <begin position="627"/>
        <end position="639"/>
    </location>
</feature>
<feature type="compositionally biased region" description="Polar residues" evidence="1">
    <location>
        <begin position="930"/>
        <end position="941"/>
    </location>
</feature>
<dbReference type="OrthoDB" id="2445928at2759"/>
<dbReference type="AlphaFoldDB" id="A0A9P6M1C9"/>
<reference evidence="2" key="1">
    <citation type="journal article" date="2020" name="Fungal Divers.">
        <title>Resolving the Mortierellaceae phylogeny through synthesis of multi-gene phylogenetics and phylogenomics.</title>
        <authorList>
            <person name="Vandepol N."/>
            <person name="Liber J."/>
            <person name="Desiro A."/>
            <person name="Na H."/>
            <person name="Kennedy M."/>
            <person name="Barry K."/>
            <person name="Grigoriev I.V."/>
            <person name="Miller A.N."/>
            <person name="O'Donnell K."/>
            <person name="Stajich J.E."/>
            <person name="Bonito G."/>
        </authorList>
    </citation>
    <scope>NUCLEOTIDE SEQUENCE</scope>
    <source>
        <strain evidence="2">CK1249</strain>
    </source>
</reference>
<evidence type="ECO:0000313" key="3">
    <source>
        <dbReference type="Proteomes" id="UP000738359"/>
    </source>
</evidence>
<evidence type="ECO:0000313" key="2">
    <source>
        <dbReference type="EMBL" id="KAF9959702.1"/>
    </source>
</evidence>
<feature type="compositionally biased region" description="Polar residues" evidence="1">
    <location>
        <begin position="864"/>
        <end position="882"/>
    </location>
</feature>
<sequence>MLSFQPHHTEISTDRPSVSGRLLLHIPKIAGKKFHFVSLALHLRLKEAIAWTRQDLVSFEIEKQDWSQTVWDRKIMLQFQDRQVEEGREEFVAVVKEPSKSGGYSGKSGRIEVAADEWRWEWLMPVTAQEVRPESFEGTMGNVWYELEAKCLFRWDEVDSEGNVIVASTATHPAATEGPERPTESASRNGGAGPLSKGKGRSLVQAFGMLRAGTKSKKVQSAGDFNLASRHDEYVEKSLRMRNNNHEQGLGIRVEPSEMSENRRPFAMAPGKSHSSPHPGHHAQGNASSTALSEPLPFLVRKVLKLYFVKPPPVSSSNPAFFLPQPSMALPNLPETRRLKAIIPGARIQVQVQIPSQIVIRGYAQTSQLVPDLKKGGLVLSKHSQKPHERSQHQQHRYSLDHHHQQSSHEIEIDSQYMDKFQVALTVRKVTPQDINKNDLLKRRYQTNTGSSVASPLASNCGSTSYVQGVKPATPMNSARIPAPRSRAVSNASLVERNAGSANIEVRAGLNNGEGSLHGPQSFSTTDSEGAWRKEIRVRKVKCEFWQKETCRIPSSSNTADPPSRSIKYTLSPTFMFSQKEQERERSSLHLQSSTQQPASPPLTNPDVSGARAPGGLHTDGGLPLSSVLQGNGSSQKLQSELEPLSPLLPPNFPLDFRRKGSLASTTSADPSRWKPFMLLIPVPLDSAKLRQTFAWPSAETLSPTLGDQLAPPMVASPRTQWSGDGATVLEDPTPQALYGMALRGPETPSASSFATGNGIRMSHASEYQNASQAGTVIGEDPGLMDVTSDRPQPPHVLRDRYGMHSNSSLARPRIELKHYLTFRLSIDMLEFEGELEDDEDMDVEAMEELQFQQAKRRQHLSGPYQSHSAAPTMSATNVLTTTKRDGPEAACETGSGMRSLTNSGLSTLSTTSHASSSSVATASTGKSTPTPDSSDLQSPSALEGSTARLVEGGSSSEVAEDHGGSGETAALSSGANMTESGSKGMVIGALGALRKTASSVNLNAMMHAVTGRPHAAAPSNLRQHHGSSGESCSSNGHPQISDQQYLQDHSNGRHRHRSPNVTVKVQKLKDFVIRVPINVVMQIDASRIGVAGKIAGADSATNTNTERTETADSSLGSECGGGQQHVHDVNGEGHEDMTTMPSIWRECL</sequence>
<name>A0A9P6M1C9_MORAP</name>
<gene>
    <name evidence="2" type="ORF">BGZ70_008781</name>
</gene>
<feature type="region of interest" description="Disordered" evidence="1">
    <location>
        <begin position="855"/>
        <end position="980"/>
    </location>
</feature>
<organism evidence="2 3">
    <name type="scientific">Mortierella alpina</name>
    <name type="common">Oleaginous fungus</name>
    <name type="synonym">Mortierella renispora</name>
    <dbReference type="NCBI Taxonomy" id="64518"/>
    <lineage>
        <taxon>Eukaryota</taxon>
        <taxon>Fungi</taxon>
        <taxon>Fungi incertae sedis</taxon>
        <taxon>Mucoromycota</taxon>
        <taxon>Mortierellomycotina</taxon>
        <taxon>Mortierellomycetes</taxon>
        <taxon>Mortierellales</taxon>
        <taxon>Mortierellaceae</taxon>
        <taxon>Mortierella</taxon>
    </lineage>
</organism>
<comment type="caution">
    <text evidence="2">The sequence shown here is derived from an EMBL/GenBank/DDBJ whole genome shotgun (WGS) entry which is preliminary data.</text>
</comment>
<feature type="region of interest" description="Disordered" evidence="1">
    <location>
        <begin position="382"/>
        <end position="408"/>
    </location>
</feature>
<feature type="region of interest" description="Disordered" evidence="1">
    <location>
        <begin position="1015"/>
        <end position="1061"/>
    </location>
</feature>
<feature type="region of interest" description="Disordered" evidence="1">
    <location>
        <begin position="266"/>
        <end position="289"/>
    </location>
</feature>
<proteinExistence type="predicted"/>
<feature type="compositionally biased region" description="Polar residues" evidence="1">
    <location>
        <begin position="589"/>
        <end position="598"/>
    </location>
</feature>
<evidence type="ECO:0000256" key="1">
    <source>
        <dbReference type="SAM" id="MobiDB-lite"/>
    </source>
</evidence>
<feature type="compositionally biased region" description="Low complexity" evidence="1">
    <location>
        <begin position="900"/>
        <end position="929"/>
    </location>
</feature>
<dbReference type="EMBL" id="JAAAHY010000660">
    <property type="protein sequence ID" value="KAF9959702.1"/>
    <property type="molecule type" value="Genomic_DNA"/>
</dbReference>
<feature type="compositionally biased region" description="Basic and acidic residues" evidence="1">
    <location>
        <begin position="386"/>
        <end position="408"/>
    </location>
</feature>
<keyword evidence="3" id="KW-1185">Reference proteome</keyword>
<dbReference type="Proteomes" id="UP000738359">
    <property type="component" value="Unassembled WGS sequence"/>
</dbReference>
<protein>
    <submittedName>
        <fullName evidence="2">Uncharacterized protein</fullName>
    </submittedName>
</protein>
<feature type="region of interest" description="Disordered" evidence="1">
    <location>
        <begin position="170"/>
        <end position="199"/>
    </location>
</feature>
<feature type="compositionally biased region" description="Polar residues" evidence="1">
    <location>
        <begin position="1027"/>
        <end position="1050"/>
    </location>
</feature>